<dbReference type="eggNOG" id="COG0474">
    <property type="taxonomic scope" value="Bacteria"/>
</dbReference>
<dbReference type="Pfam" id="PF00690">
    <property type="entry name" value="Cation_ATPase_N"/>
    <property type="match status" value="1"/>
</dbReference>
<feature type="transmembrane region" description="Helical" evidence="12">
    <location>
        <begin position="778"/>
        <end position="801"/>
    </location>
</feature>
<comment type="subcellular location">
    <subcellularLocation>
        <location evidence="1">Cell membrane</location>
        <topology evidence="1">Multi-pass membrane protein</topology>
    </subcellularLocation>
</comment>
<dbReference type="GO" id="GO:0005388">
    <property type="term" value="F:P-type calcium transporter activity"/>
    <property type="evidence" value="ECO:0007669"/>
    <property type="project" value="InterPro"/>
</dbReference>
<keyword evidence="5" id="KW-0479">Metal-binding</keyword>
<keyword evidence="3" id="KW-0597">Phosphoprotein</keyword>
<dbReference type="Pfam" id="PF13246">
    <property type="entry name" value="Cation_ATPase"/>
    <property type="match status" value="1"/>
</dbReference>
<dbReference type="STRING" id="290512.Paes_0212"/>
<reference evidence="14" key="1">
    <citation type="submission" date="2008-06" db="EMBL/GenBank/DDBJ databases">
        <title>Complete sequence of chromosome of Prosthecochloris aestuarii DSM 271.</title>
        <authorList>
            <consortium name="US DOE Joint Genome Institute"/>
            <person name="Lucas S."/>
            <person name="Copeland A."/>
            <person name="Lapidus A."/>
            <person name="Glavina del Rio T."/>
            <person name="Dalin E."/>
            <person name="Tice H."/>
            <person name="Bruce D."/>
            <person name="Goodwin L."/>
            <person name="Pitluck S."/>
            <person name="Schmutz J."/>
            <person name="Larimer F."/>
            <person name="Land M."/>
            <person name="Hauser L."/>
            <person name="Kyrpides N."/>
            <person name="Anderson I."/>
            <person name="Liu Z."/>
            <person name="Li T."/>
            <person name="Zhao F."/>
            <person name="Overmann J."/>
            <person name="Bryant D.A."/>
            <person name="Richardson P."/>
        </authorList>
    </citation>
    <scope>NUCLEOTIDE SEQUENCE [LARGE SCALE GENOMIC DNA]</scope>
    <source>
        <strain evidence="14">DSM 271</strain>
    </source>
</reference>
<dbReference type="Pfam" id="PF00122">
    <property type="entry name" value="E1-E2_ATPase"/>
    <property type="match status" value="1"/>
</dbReference>
<dbReference type="SUPFAM" id="SSF81660">
    <property type="entry name" value="Metal cation-transporting ATPase, ATP-binding domain N"/>
    <property type="match status" value="1"/>
</dbReference>
<dbReference type="PROSITE" id="PS00154">
    <property type="entry name" value="ATPASE_E1_E2"/>
    <property type="match status" value="1"/>
</dbReference>
<evidence type="ECO:0000313" key="15">
    <source>
        <dbReference type="Proteomes" id="UP000002725"/>
    </source>
</evidence>
<dbReference type="InterPro" id="IPR036412">
    <property type="entry name" value="HAD-like_sf"/>
</dbReference>
<dbReference type="GO" id="GO:0016887">
    <property type="term" value="F:ATP hydrolysis activity"/>
    <property type="evidence" value="ECO:0007669"/>
    <property type="project" value="InterPro"/>
</dbReference>
<keyword evidence="10 12" id="KW-1133">Transmembrane helix</keyword>
<evidence type="ECO:0000256" key="7">
    <source>
        <dbReference type="ARBA" id="ARBA00022840"/>
    </source>
</evidence>
<protein>
    <submittedName>
        <fullName evidence="14">ATPase, P-type (Transporting), HAD superfamily, subfamily IC</fullName>
    </submittedName>
</protein>
<keyword evidence="15" id="KW-1185">Reference proteome</keyword>
<dbReference type="PANTHER" id="PTHR42861">
    <property type="entry name" value="CALCIUM-TRANSPORTING ATPASE"/>
    <property type="match status" value="1"/>
</dbReference>
<dbReference type="AlphaFoldDB" id="B4S3S3"/>
<evidence type="ECO:0000256" key="12">
    <source>
        <dbReference type="SAM" id="Phobius"/>
    </source>
</evidence>
<evidence type="ECO:0000256" key="10">
    <source>
        <dbReference type="ARBA" id="ARBA00022989"/>
    </source>
</evidence>
<evidence type="ECO:0000256" key="4">
    <source>
        <dbReference type="ARBA" id="ARBA00022692"/>
    </source>
</evidence>
<dbReference type="InterPro" id="IPR001757">
    <property type="entry name" value="P_typ_ATPase"/>
</dbReference>
<accession>B4S3S3</accession>
<dbReference type="GO" id="GO:0005886">
    <property type="term" value="C:plasma membrane"/>
    <property type="evidence" value="ECO:0007669"/>
    <property type="project" value="UniProtKB-SubCell"/>
</dbReference>
<keyword evidence="2" id="KW-1003">Cell membrane</keyword>
<sequence length="879" mass="95338">MHAYNDSIQDVLAALNVSSGGLTSDEAAERLTFYGENRLLEEQKISLWKLFIQQFNSVLVWLLLFAVLVSLFLGDVLESEVIVFILVVNGVIGFLQEYRAEKALGALKKISGFQARVLRDGHLQKVDTSQLVPGDVILLETGDRVPADGRLIECMNFDTQEAMLTGESAPVEKRTDAVAGDAPLAERFNMVYSGTVVARGRAKAVIVATAMQTELGRIAELLSGDEESHKSPLQQKLNHFSRRLALVVIGAALLIFFLTWLSGEDVLETFKTAISLAVAAIPEGLPAVVALTLARGVQKMVRSNALVRHLPSIETLGSSSVICSDKTGTMTMNRMSVRAVYVPGRETNLLDGKPEGGIDTDIALMMHIGALCNDARLEDDGKVFGDPTEVALLGSALHNIMAQPDLQRHYPRVNEIGFDSDRKMMSTLHDGPEDELVMYSKGAPDVLLERCTAAMLGGEVVELDEKMRHAILERNKAFASNALRVLAFAWKPVLSDDGFTEEGLIFSGLQAMNDPPRPEVVEAVRMCRDAGIKVVMITGDQKLTARAIGRELGITGRAMTGAELEDRADIGTIIEDVSMFARVSPEQKIRIVKAFQEKGHVVAMTGDGVNDAPALKQADIGVAMGRGGTDVAREASTMVLVDDNFASIVKAVEEGRAIFDNLRKFVFFLLSSNISEILIIIVAVVVGLKLPLVAIQILWVNLITDGLPALALGFEPKTRDIMKRPPMEKAAFIVNAPMVIRLAVVSAVITIGSLGLYLSVLFGSGWSWGAPLDGDGSVYIHASTMAFTGLVCFEMVNAFLARSETLSVFRMSMLSNPWMIGAVTISIALQALVLYSPLNDAFRVAALSLQDWGLILLVSSSLVVVDILFKRLLSGRMQK</sequence>
<dbReference type="Gene3D" id="2.70.150.10">
    <property type="entry name" value="Calcium-transporting ATPase, cytoplasmic transduction domain A"/>
    <property type="match status" value="1"/>
</dbReference>
<dbReference type="InterPro" id="IPR005782">
    <property type="entry name" value="P-type_ATPase_IIA"/>
</dbReference>
<keyword evidence="6" id="KW-0547">Nucleotide-binding</keyword>
<dbReference type="InterPro" id="IPR018303">
    <property type="entry name" value="ATPase_P-typ_P_site"/>
</dbReference>
<feature type="transmembrane region" description="Helical" evidence="12">
    <location>
        <begin position="79"/>
        <end position="98"/>
    </location>
</feature>
<dbReference type="SMART" id="SM00831">
    <property type="entry name" value="Cation_ATPase_N"/>
    <property type="match status" value="1"/>
</dbReference>
<dbReference type="InterPro" id="IPR004014">
    <property type="entry name" value="ATPase_P-typ_cation-transptr_N"/>
</dbReference>
<evidence type="ECO:0000256" key="11">
    <source>
        <dbReference type="ARBA" id="ARBA00023136"/>
    </source>
</evidence>
<dbReference type="NCBIfam" id="TIGR01116">
    <property type="entry name" value="ATPase-IIA1_Ca"/>
    <property type="match status" value="1"/>
</dbReference>
<dbReference type="InterPro" id="IPR059000">
    <property type="entry name" value="ATPase_P-type_domA"/>
</dbReference>
<dbReference type="InterPro" id="IPR008250">
    <property type="entry name" value="ATPase_P-typ_transduc_dom_A_sf"/>
</dbReference>
<feature type="transmembrane region" description="Helical" evidence="12">
    <location>
        <begin position="852"/>
        <end position="869"/>
    </location>
</feature>
<feature type="transmembrane region" description="Helical" evidence="12">
    <location>
        <begin position="692"/>
        <end position="712"/>
    </location>
</feature>
<evidence type="ECO:0000256" key="3">
    <source>
        <dbReference type="ARBA" id="ARBA00022553"/>
    </source>
</evidence>
<keyword evidence="8" id="KW-0460">Magnesium</keyword>
<dbReference type="SFLD" id="SFLDF00027">
    <property type="entry name" value="p-type_atpase"/>
    <property type="match status" value="1"/>
</dbReference>
<feature type="transmembrane region" description="Helical" evidence="12">
    <location>
        <begin position="732"/>
        <end position="758"/>
    </location>
</feature>
<dbReference type="RefSeq" id="WP_012504806.1">
    <property type="nucleotide sequence ID" value="NC_011059.1"/>
</dbReference>
<keyword evidence="9" id="KW-1278">Translocase</keyword>
<dbReference type="SUPFAM" id="SSF56784">
    <property type="entry name" value="HAD-like"/>
    <property type="match status" value="1"/>
</dbReference>
<evidence type="ECO:0000256" key="1">
    <source>
        <dbReference type="ARBA" id="ARBA00004651"/>
    </source>
</evidence>
<dbReference type="GO" id="GO:0005524">
    <property type="term" value="F:ATP binding"/>
    <property type="evidence" value="ECO:0007669"/>
    <property type="project" value="UniProtKB-KW"/>
</dbReference>
<dbReference type="KEGG" id="paa:Paes_0212"/>
<feature type="transmembrane region" description="Helical" evidence="12">
    <location>
        <begin position="665"/>
        <end position="686"/>
    </location>
</feature>
<evidence type="ECO:0000259" key="13">
    <source>
        <dbReference type="SMART" id="SM00831"/>
    </source>
</evidence>
<feature type="domain" description="Cation-transporting P-type ATPase N-terminal" evidence="13">
    <location>
        <begin position="2"/>
        <end position="75"/>
    </location>
</feature>
<dbReference type="FunFam" id="3.40.50.1000:FF:000211">
    <property type="entry name" value="Plasma membrane ATPase"/>
    <property type="match status" value="1"/>
</dbReference>
<dbReference type="NCBIfam" id="TIGR01494">
    <property type="entry name" value="ATPase_P-type"/>
    <property type="match status" value="2"/>
</dbReference>
<feature type="transmembrane region" description="Helical" evidence="12">
    <location>
        <begin position="273"/>
        <end position="294"/>
    </location>
</feature>
<dbReference type="PRINTS" id="PR00119">
    <property type="entry name" value="CATATPASE"/>
</dbReference>
<keyword evidence="4 12" id="KW-0812">Transmembrane</keyword>
<dbReference type="Gene3D" id="1.20.1110.10">
    <property type="entry name" value="Calcium-transporting ATPase, transmembrane domain"/>
    <property type="match status" value="1"/>
</dbReference>
<dbReference type="SFLD" id="SFLDG00002">
    <property type="entry name" value="C1.7:_P-type_atpase_like"/>
    <property type="match status" value="1"/>
</dbReference>
<feature type="transmembrane region" description="Helical" evidence="12">
    <location>
        <begin position="813"/>
        <end position="832"/>
    </location>
</feature>
<dbReference type="HOGENOM" id="CLU_002360_3_0_10"/>
<keyword evidence="7" id="KW-0067">ATP-binding</keyword>
<proteinExistence type="predicted"/>
<dbReference type="InterPro" id="IPR044492">
    <property type="entry name" value="P_typ_ATPase_HD_dom"/>
</dbReference>
<keyword evidence="11 12" id="KW-0472">Membrane</keyword>
<dbReference type="EMBL" id="CP001108">
    <property type="protein sequence ID" value="ACF45269.1"/>
    <property type="molecule type" value="Genomic_DNA"/>
</dbReference>
<evidence type="ECO:0000256" key="6">
    <source>
        <dbReference type="ARBA" id="ARBA00022741"/>
    </source>
</evidence>
<dbReference type="Gene3D" id="3.40.50.1000">
    <property type="entry name" value="HAD superfamily/HAD-like"/>
    <property type="match status" value="1"/>
</dbReference>
<dbReference type="InterPro" id="IPR023214">
    <property type="entry name" value="HAD_sf"/>
</dbReference>
<dbReference type="InterPro" id="IPR006068">
    <property type="entry name" value="ATPase_P-typ_cation-transptr_C"/>
</dbReference>
<evidence type="ECO:0000256" key="2">
    <source>
        <dbReference type="ARBA" id="ARBA00022475"/>
    </source>
</evidence>
<dbReference type="Proteomes" id="UP000002725">
    <property type="component" value="Chromosome"/>
</dbReference>
<dbReference type="GO" id="GO:0046872">
    <property type="term" value="F:metal ion binding"/>
    <property type="evidence" value="ECO:0007669"/>
    <property type="project" value="UniProtKB-KW"/>
</dbReference>
<gene>
    <name evidence="14" type="ordered locus">Paes_0212</name>
</gene>
<dbReference type="SFLD" id="SFLDS00003">
    <property type="entry name" value="Haloacid_Dehalogenase"/>
    <property type="match status" value="1"/>
</dbReference>
<evidence type="ECO:0000313" key="14">
    <source>
        <dbReference type="EMBL" id="ACF45269.1"/>
    </source>
</evidence>
<dbReference type="FunFam" id="2.70.150.10:FF:000016">
    <property type="entry name" value="Calcium-transporting P-type ATPase putative"/>
    <property type="match status" value="1"/>
</dbReference>
<evidence type="ECO:0000256" key="8">
    <source>
        <dbReference type="ARBA" id="ARBA00022842"/>
    </source>
</evidence>
<dbReference type="Gene3D" id="3.40.1110.10">
    <property type="entry name" value="Calcium-transporting ATPase, cytoplasmic domain N"/>
    <property type="match status" value="1"/>
</dbReference>
<dbReference type="InterPro" id="IPR023298">
    <property type="entry name" value="ATPase_P-typ_TM_dom_sf"/>
</dbReference>
<name>B4S3S3_PROA2</name>
<dbReference type="SUPFAM" id="SSF81665">
    <property type="entry name" value="Calcium ATPase, transmembrane domain M"/>
    <property type="match status" value="1"/>
</dbReference>
<feature type="transmembrane region" description="Helical" evidence="12">
    <location>
        <begin position="55"/>
        <end position="73"/>
    </location>
</feature>
<feature type="transmembrane region" description="Helical" evidence="12">
    <location>
        <begin position="244"/>
        <end position="261"/>
    </location>
</feature>
<dbReference type="PRINTS" id="PR00120">
    <property type="entry name" value="HATPASE"/>
</dbReference>
<organism evidence="14 15">
    <name type="scientific">Prosthecochloris aestuarii (strain DSM 271 / SK 413)</name>
    <dbReference type="NCBI Taxonomy" id="290512"/>
    <lineage>
        <taxon>Bacteria</taxon>
        <taxon>Pseudomonadati</taxon>
        <taxon>Chlorobiota</taxon>
        <taxon>Chlorobiia</taxon>
        <taxon>Chlorobiales</taxon>
        <taxon>Chlorobiaceae</taxon>
        <taxon>Prosthecochloris</taxon>
    </lineage>
</organism>
<evidence type="ECO:0000256" key="9">
    <source>
        <dbReference type="ARBA" id="ARBA00022967"/>
    </source>
</evidence>
<dbReference type="SUPFAM" id="SSF81653">
    <property type="entry name" value="Calcium ATPase, transduction domain A"/>
    <property type="match status" value="1"/>
</dbReference>
<evidence type="ECO:0000256" key="5">
    <source>
        <dbReference type="ARBA" id="ARBA00022723"/>
    </source>
</evidence>
<dbReference type="InterPro" id="IPR023299">
    <property type="entry name" value="ATPase_P-typ_cyto_dom_N"/>
</dbReference>
<dbReference type="Pfam" id="PF00689">
    <property type="entry name" value="Cation_ATPase_C"/>
    <property type="match status" value="1"/>
</dbReference>